<sequence length="253" mass="27556">MQSKIVTVAIHKGGTGKTTAAVNLSWLAQERGISCLMIDLDIQGNATDNFIKVSCDQHLNASHLFNEDLPELPAISVLNGLDLIPADAGLLAVERYPMSASDFFKTNLNSLATRYDLIVIDTPPTMGFAMLAPLTISDFTFAPIIPDAYSLKGVTTLVNRIKNIRAQHNKDLLFLGLLINRFSKRNAAQKQVVSALKENLGDFVMPISIPEHVHIEYSAHSKCAVWHAPQSGAHRAAGKTVKAVMGWILDSVL</sequence>
<dbReference type="SUPFAM" id="SSF52540">
    <property type="entry name" value="P-loop containing nucleoside triphosphate hydrolases"/>
    <property type="match status" value="1"/>
</dbReference>
<feature type="domain" description="AAA" evidence="1">
    <location>
        <begin position="4"/>
        <end position="172"/>
    </location>
</feature>
<dbReference type="Pfam" id="PF13614">
    <property type="entry name" value="AAA_31"/>
    <property type="match status" value="1"/>
</dbReference>
<dbReference type="CDD" id="cd02042">
    <property type="entry name" value="ParAB_family"/>
    <property type="match status" value="1"/>
</dbReference>
<evidence type="ECO:0000313" key="2">
    <source>
        <dbReference type="EMBL" id="SPD72451.1"/>
    </source>
</evidence>
<dbReference type="InterPro" id="IPR025669">
    <property type="entry name" value="AAA_dom"/>
</dbReference>
<evidence type="ECO:0000259" key="1">
    <source>
        <dbReference type="Pfam" id="PF13614"/>
    </source>
</evidence>
<protein>
    <submittedName>
        <fullName evidence="2">Putative IncC-like protein</fullName>
    </submittedName>
</protein>
<gene>
    <name evidence="2" type="ORF">PITCH_A1370018</name>
</gene>
<dbReference type="AlphaFoldDB" id="A0A445MSU5"/>
<dbReference type="PANTHER" id="PTHR13696">
    <property type="entry name" value="P-LOOP CONTAINING NUCLEOSIDE TRIPHOSPHATE HYDROLASE"/>
    <property type="match status" value="1"/>
</dbReference>
<dbReference type="Gene3D" id="3.40.50.300">
    <property type="entry name" value="P-loop containing nucleotide triphosphate hydrolases"/>
    <property type="match status" value="1"/>
</dbReference>
<dbReference type="InterPro" id="IPR050678">
    <property type="entry name" value="DNA_Partitioning_ATPase"/>
</dbReference>
<dbReference type="PANTHER" id="PTHR13696:SF99">
    <property type="entry name" value="COBYRINIC ACID AC-DIAMIDE SYNTHASE"/>
    <property type="match status" value="1"/>
</dbReference>
<dbReference type="EMBL" id="OJIN01000043">
    <property type="protein sequence ID" value="SPD72451.1"/>
    <property type="molecule type" value="Genomic_DNA"/>
</dbReference>
<name>A0A445MSU5_9BACT</name>
<reference evidence="2" key="1">
    <citation type="submission" date="2018-01" db="EMBL/GenBank/DDBJ databases">
        <authorList>
            <person name="Regsiter A."/>
            <person name="William W."/>
        </authorList>
    </citation>
    <scope>NUCLEOTIDE SEQUENCE</scope>
    <source>
        <strain evidence="2">TRIP AH-1</strain>
    </source>
</reference>
<proteinExistence type="predicted"/>
<accession>A0A445MSU5</accession>
<dbReference type="InterPro" id="IPR027417">
    <property type="entry name" value="P-loop_NTPase"/>
</dbReference>
<organism evidence="2">
    <name type="scientific">uncultured Desulfobacterium sp</name>
    <dbReference type="NCBI Taxonomy" id="201089"/>
    <lineage>
        <taxon>Bacteria</taxon>
        <taxon>Pseudomonadati</taxon>
        <taxon>Thermodesulfobacteriota</taxon>
        <taxon>Desulfobacteria</taxon>
        <taxon>Desulfobacterales</taxon>
        <taxon>Desulfobacteriaceae</taxon>
        <taxon>Desulfobacterium</taxon>
        <taxon>environmental samples</taxon>
    </lineage>
</organism>